<dbReference type="EMBL" id="JAATIQ010000013">
    <property type="protein sequence ID" value="KAF4401182.1"/>
    <property type="molecule type" value="Genomic_DNA"/>
</dbReference>
<feature type="region of interest" description="Disordered" evidence="4">
    <location>
        <begin position="108"/>
        <end position="334"/>
    </location>
</feature>
<keyword evidence="1" id="KW-0346">Stress response</keyword>
<sequence>MSWRNRTGGATSVQPRTTNRPIYEDFQPRIENFEQEAAHIAIVHVPGFVKEQLKITYEDGKLRVQGQRPLLNNRRSRFSQLLPLPENCKEGKIHAKFHNGILTITMPKEVPQTTTNVSPTEEKPPAEKKTQANINDMTPSKATETKETPSTSAPTRKAAVAAEARAQTDQKKKLPTATNDINAEKISQKTSAAEKKAEKGQEGVPKTLASIADKDEKQRIEKTMGGILSPQKEPLEPKKQKDIPEEIIPKQRVVDSEIREVALIDSQKDTSVAKSRKEQEVSSPKEREEKQKTANENLGKIVKSEKTADRGSEKETESTKKDKESSGPLAGVVNVSKILNDGKETFQKLVSGTANEEKPKEENSSSTNENKMGVKYMAETAKQTVTNVVKRLNDDDRQLLINIGAAVLHLGLMLPTATGPLQNAKTSLLKLSISIFYPTRSRKNGECIRRTHRWSFSRNLHFFGNFDDEEFEKVSKLIKVFKL</sequence>
<dbReference type="InterPro" id="IPR031107">
    <property type="entry name" value="Small_HSP"/>
</dbReference>
<dbReference type="PANTHER" id="PTHR11527">
    <property type="entry name" value="HEAT-SHOCK PROTEIN 20 FAMILY MEMBER"/>
    <property type="match status" value="1"/>
</dbReference>
<dbReference type="Pfam" id="PF00011">
    <property type="entry name" value="HSP20"/>
    <property type="match status" value="1"/>
</dbReference>
<feature type="region of interest" description="Disordered" evidence="4">
    <location>
        <begin position="351"/>
        <end position="370"/>
    </location>
</feature>
<dbReference type="InterPro" id="IPR002068">
    <property type="entry name" value="A-crystallin/Hsp20_dom"/>
</dbReference>
<accession>A0A7J6I0U0</accession>
<organism evidence="6 7">
    <name type="scientific">Cannabis sativa</name>
    <name type="common">Hemp</name>
    <name type="synonym">Marijuana</name>
    <dbReference type="NCBI Taxonomy" id="3483"/>
    <lineage>
        <taxon>Eukaryota</taxon>
        <taxon>Viridiplantae</taxon>
        <taxon>Streptophyta</taxon>
        <taxon>Embryophyta</taxon>
        <taxon>Tracheophyta</taxon>
        <taxon>Spermatophyta</taxon>
        <taxon>Magnoliopsida</taxon>
        <taxon>eudicotyledons</taxon>
        <taxon>Gunneridae</taxon>
        <taxon>Pentapetalae</taxon>
        <taxon>rosids</taxon>
        <taxon>fabids</taxon>
        <taxon>Rosales</taxon>
        <taxon>Cannabaceae</taxon>
        <taxon>Cannabis</taxon>
    </lineage>
</organism>
<proteinExistence type="inferred from homology"/>
<evidence type="ECO:0000256" key="3">
    <source>
        <dbReference type="RuleBase" id="RU003616"/>
    </source>
</evidence>
<feature type="compositionally biased region" description="Polar residues" evidence="4">
    <location>
        <begin position="131"/>
        <end position="152"/>
    </location>
</feature>
<dbReference type="Proteomes" id="UP000583929">
    <property type="component" value="Unassembled WGS sequence"/>
</dbReference>
<feature type="compositionally biased region" description="Basic and acidic residues" evidence="4">
    <location>
        <begin position="120"/>
        <end position="130"/>
    </location>
</feature>
<feature type="compositionally biased region" description="Basic and acidic residues" evidence="4">
    <location>
        <begin position="212"/>
        <end position="222"/>
    </location>
</feature>
<gene>
    <name evidence="6" type="ORF">G4B88_014023</name>
</gene>
<dbReference type="AlphaFoldDB" id="A0A7J6I0U0"/>
<dbReference type="PROSITE" id="PS01031">
    <property type="entry name" value="SHSP"/>
    <property type="match status" value="1"/>
</dbReference>
<evidence type="ECO:0000256" key="2">
    <source>
        <dbReference type="PROSITE-ProRule" id="PRU00285"/>
    </source>
</evidence>
<feature type="domain" description="SHSP" evidence="5">
    <location>
        <begin position="21"/>
        <end position="123"/>
    </location>
</feature>
<dbReference type="InterPro" id="IPR008978">
    <property type="entry name" value="HSP20-like_chaperone"/>
</dbReference>
<dbReference type="CDD" id="cd06464">
    <property type="entry name" value="ACD_sHsps-like"/>
    <property type="match status" value="1"/>
</dbReference>
<comment type="similarity">
    <text evidence="2 3">Belongs to the small heat shock protein (HSP20) family.</text>
</comment>
<evidence type="ECO:0000256" key="1">
    <source>
        <dbReference type="ARBA" id="ARBA00023016"/>
    </source>
</evidence>
<evidence type="ECO:0000313" key="7">
    <source>
        <dbReference type="Proteomes" id="UP000583929"/>
    </source>
</evidence>
<dbReference type="SUPFAM" id="SSF49764">
    <property type="entry name" value="HSP20-like chaperones"/>
    <property type="match status" value="1"/>
</dbReference>
<evidence type="ECO:0000256" key="4">
    <source>
        <dbReference type="SAM" id="MobiDB-lite"/>
    </source>
</evidence>
<feature type="compositionally biased region" description="Low complexity" evidence="4">
    <location>
        <begin position="153"/>
        <end position="165"/>
    </location>
</feature>
<feature type="compositionally biased region" description="Basic and acidic residues" evidence="4">
    <location>
        <begin position="275"/>
        <end position="293"/>
    </location>
</feature>
<evidence type="ECO:0000313" key="6">
    <source>
        <dbReference type="EMBL" id="KAF4401182.1"/>
    </source>
</evidence>
<reference evidence="6 7" key="1">
    <citation type="journal article" date="2020" name="bioRxiv">
        <title>Sequence and annotation of 42 cannabis genomes reveals extensive copy number variation in cannabinoid synthesis and pathogen resistance genes.</title>
        <authorList>
            <person name="Mckernan K.J."/>
            <person name="Helbert Y."/>
            <person name="Kane L.T."/>
            <person name="Ebling H."/>
            <person name="Zhang L."/>
            <person name="Liu B."/>
            <person name="Eaton Z."/>
            <person name="Mclaughlin S."/>
            <person name="Kingan S."/>
            <person name="Baybayan P."/>
            <person name="Concepcion G."/>
            <person name="Jordan M."/>
            <person name="Riva A."/>
            <person name="Barbazuk W."/>
            <person name="Harkins T."/>
        </authorList>
    </citation>
    <scope>NUCLEOTIDE SEQUENCE [LARGE SCALE GENOMIC DNA]</scope>
    <source>
        <strain evidence="7">cv. Jamaican Lion 4</strain>
        <tissue evidence="6">Leaf</tissue>
    </source>
</reference>
<feature type="region of interest" description="Disordered" evidence="4">
    <location>
        <begin position="1"/>
        <end position="20"/>
    </location>
</feature>
<name>A0A7J6I0U0_CANSA</name>
<feature type="compositionally biased region" description="Basic and acidic residues" evidence="4">
    <location>
        <begin position="302"/>
        <end position="325"/>
    </location>
</feature>
<comment type="caution">
    <text evidence="6">The sequence shown here is derived from an EMBL/GenBank/DDBJ whole genome shotgun (WGS) entry which is preliminary data.</text>
</comment>
<feature type="compositionally biased region" description="Basic and acidic residues" evidence="4">
    <location>
        <begin position="182"/>
        <end position="201"/>
    </location>
</feature>
<evidence type="ECO:0000259" key="5">
    <source>
        <dbReference type="PROSITE" id="PS01031"/>
    </source>
</evidence>
<protein>
    <recommendedName>
        <fullName evidence="5">SHSP domain-containing protein</fullName>
    </recommendedName>
</protein>
<feature type="compositionally biased region" description="Basic and acidic residues" evidence="4">
    <location>
        <begin position="233"/>
        <end position="268"/>
    </location>
</feature>
<keyword evidence="7" id="KW-1185">Reference proteome</keyword>
<dbReference type="Gene3D" id="2.60.40.790">
    <property type="match status" value="1"/>
</dbReference>